<protein>
    <recommendedName>
        <fullName evidence="4">Diphthamide biosynthesis protein 2</fullName>
    </recommendedName>
</protein>
<dbReference type="InterPro" id="IPR016435">
    <property type="entry name" value="DPH1/DPH2"/>
</dbReference>
<feature type="region of interest" description="Disordered" evidence="1">
    <location>
        <begin position="113"/>
        <end position="133"/>
    </location>
</feature>
<dbReference type="GO" id="GO:0090560">
    <property type="term" value="F:2-(3-amino-3-carboxypropyl)histidine synthase activity"/>
    <property type="evidence" value="ECO:0007669"/>
    <property type="project" value="InterPro"/>
</dbReference>
<evidence type="ECO:0000256" key="1">
    <source>
        <dbReference type="SAM" id="MobiDB-lite"/>
    </source>
</evidence>
<dbReference type="EMBL" id="JABAHT010000938">
    <property type="protein sequence ID" value="KAF4650947.1"/>
    <property type="molecule type" value="Genomic_DNA"/>
</dbReference>
<accession>A0A7J6KVE2</accession>
<gene>
    <name evidence="2" type="ORF">FOZ61_010913</name>
</gene>
<reference evidence="2 3" key="1">
    <citation type="submission" date="2020-04" db="EMBL/GenBank/DDBJ databases">
        <title>Perkinsus olseni comparative genomics.</title>
        <authorList>
            <person name="Bogema D.R."/>
        </authorList>
    </citation>
    <scope>NUCLEOTIDE SEQUENCE [LARGE SCALE GENOMIC DNA]</scope>
    <source>
        <strain evidence="2">ATCC PRA-179</strain>
    </source>
</reference>
<dbReference type="PANTHER" id="PTHR10762:SF2">
    <property type="entry name" value="2-(3-AMINO-3-CARBOXYPROPYL)HISTIDINE SYNTHASE SUBUNIT 2"/>
    <property type="match status" value="1"/>
</dbReference>
<dbReference type="GO" id="GO:0017183">
    <property type="term" value="P:protein histidyl modification to diphthamide"/>
    <property type="evidence" value="ECO:0007669"/>
    <property type="project" value="InterPro"/>
</dbReference>
<dbReference type="AlphaFoldDB" id="A0A7J6KVE2"/>
<dbReference type="Proteomes" id="UP000570595">
    <property type="component" value="Unassembled WGS sequence"/>
</dbReference>
<organism evidence="2 3">
    <name type="scientific">Perkinsus olseni</name>
    <name type="common">Perkinsus atlanticus</name>
    <dbReference type="NCBI Taxonomy" id="32597"/>
    <lineage>
        <taxon>Eukaryota</taxon>
        <taxon>Sar</taxon>
        <taxon>Alveolata</taxon>
        <taxon>Perkinsozoa</taxon>
        <taxon>Perkinsea</taxon>
        <taxon>Perkinsida</taxon>
        <taxon>Perkinsidae</taxon>
        <taxon>Perkinsus</taxon>
    </lineage>
</organism>
<proteinExistence type="predicted"/>
<dbReference type="NCBIfam" id="TIGR00322">
    <property type="entry name" value="diphth2_R"/>
    <property type="match status" value="1"/>
</dbReference>
<dbReference type="Pfam" id="PF01866">
    <property type="entry name" value="Diphthamide_syn"/>
    <property type="match status" value="1"/>
</dbReference>
<dbReference type="OrthoDB" id="449241at2759"/>
<dbReference type="PANTHER" id="PTHR10762">
    <property type="entry name" value="DIPHTHAMIDE BIOSYNTHESIS PROTEIN"/>
    <property type="match status" value="1"/>
</dbReference>
<feature type="compositionally biased region" description="Basic and acidic residues" evidence="1">
    <location>
        <begin position="120"/>
        <end position="133"/>
    </location>
</feature>
<comment type="caution">
    <text evidence="2">The sequence shown here is derived from an EMBL/GenBank/DDBJ whole genome shotgun (WGS) entry which is preliminary data.</text>
</comment>
<dbReference type="InterPro" id="IPR042263">
    <property type="entry name" value="DPH1/DPH2_1"/>
</dbReference>
<sequence>MPPSSTAWSSACELYKDVEEWIVSNNYQRIALQFPDSMLKRAPAVCEELSHRLPQREVFVIGDTKQGSCCVDEVNAEHYAAHCIVHFGHSCHTMPKRLPTYYIYNMIPSIAADGQEEEKDGEKGKQEDDDEPRRLYDELKDWITNSGVGGSTNNEVVVMLIWDTNEPDKEMEYGKALQYYASSSSSSSSLHVYVCKSCKEAVIPNEDNTTTTSTTTNPTNRSSFRPSIEVLKSSGPLAKVLLNNNKYTPYEGRSSSVHRGGGHHHQGMEDNQLCGRRITIHTLLMWDGSHLTSSSTDKLQMQRYRLVEEVKKAKKIGILFGSVDVIISIQNNTVSPLPITTIHYRYHIKMLY</sequence>
<name>A0A7J6KVE2_PEROL</name>
<dbReference type="Gene3D" id="3.40.50.11840">
    <property type="entry name" value="Diphthamide synthesis DPH1/DPH2 domain 1"/>
    <property type="match status" value="1"/>
</dbReference>
<dbReference type="SFLD" id="SFLDS00032">
    <property type="entry name" value="Radical_SAM_3-amino-3-carboxyp"/>
    <property type="match status" value="1"/>
</dbReference>
<evidence type="ECO:0008006" key="4">
    <source>
        <dbReference type="Google" id="ProtNLM"/>
    </source>
</evidence>
<evidence type="ECO:0000313" key="2">
    <source>
        <dbReference type="EMBL" id="KAF4650947.1"/>
    </source>
</evidence>
<evidence type="ECO:0000313" key="3">
    <source>
        <dbReference type="Proteomes" id="UP000570595"/>
    </source>
</evidence>